<reference evidence="2" key="1">
    <citation type="journal article" date="2022" name="bioRxiv">
        <title>Sequencing and chromosome-scale assembly of the giantPleurodeles waltlgenome.</title>
        <authorList>
            <person name="Brown T."/>
            <person name="Elewa A."/>
            <person name="Iarovenko S."/>
            <person name="Subramanian E."/>
            <person name="Araus A.J."/>
            <person name="Petzold A."/>
            <person name="Susuki M."/>
            <person name="Suzuki K.-i.T."/>
            <person name="Hayashi T."/>
            <person name="Toyoda A."/>
            <person name="Oliveira C."/>
            <person name="Osipova E."/>
            <person name="Leigh N.D."/>
            <person name="Simon A."/>
            <person name="Yun M.H."/>
        </authorList>
    </citation>
    <scope>NUCLEOTIDE SEQUENCE</scope>
    <source>
        <strain evidence="2">20211129_DDA</strain>
        <tissue evidence="2">Liver</tissue>
    </source>
</reference>
<organism evidence="2 3">
    <name type="scientific">Pleurodeles waltl</name>
    <name type="common">Iberian ribbed newt</name>
    <dbReference type="NCBI Taxonomy" id="8319"/>
    <lineage>
        <taxon>Eukaryota</taxon>
        <taxon>Metazoa</taxon>
        <taxon>Chordata</taxon>
        <taxon>Craniata</taxon>
        <taxon>Vertebrata</taxon>
        <taxon>Euteleostomi</taxon>
        <taxon>Amphibia</taxon>
        <taxon>Batrachia</taxon>
        <taxon>Caudata</taxon>
        <taxon>Salamandroidea</taxon>
        <taxon>Salamandridae</taxon>
        <taxon>Pleurodelinae</taxon>
        <taxon>Pleurodeles</taxon>
    </lineage>
</organism>
<dbReference type="EMBL" id="JANPWB010000004">
    <property type="protein sequence ID" value="KAJ1191350.1"/>
    <property type="molecule type" value="Genomic_DNA"/>
</dbReference>
<sequence length="91" mass="10211">MRREPQSGYPSGSQGRKEYPRGTDEDSLEEEEVGNPEIRVPVKTRRTTDAVHGGRGRKRGDSGVNHHPMAWTREHERGACSEEGQGSPRTR</sequence>
<feature type="compositionally biased region" description="Acidic residues" evidence="1">
    <location>
        <begin position="25"/>
        <end position="34"/>
    </location>
</feature>
<feature type="region of interest" description="Disordered" evidence="1">
    <location>
        <begin position="1"/>
        <end position="91"/>
    </location>
</feature>
<dbReference type="AlphaFoldDB" id="A0AAV7UQM0"/>
<protein>
    <submittedName>
        <fullName evidence="2">Uncharacterized protein</fullName>
    </submittedName>
</protein>
<gene>
    <name evidence="2" type="ORF">NDU88_000666</name>
</gene>
<evidence type="ECO:0000313" key="2">
    <source>
        <dbReference type="EMBL" id="KAJ1191350.1"/>
    </source>
</evidence>
<evidence type="ECO:0000256" key="1">
    <source>
        <dbReference type="SAM" id="MobiDB-lite"/>
    </source>
</evidence>
<evidence type="ECO:0000313" key="3">
    <source>
        <dbReference type="Proteomes" id="UP001066276"/>
    </source>
</evidence>
<feature type="compositionally biased region" description="Basic and acidic residues" evidence="1">
    <location>
        <begin position="15"/>
        <end position="24"/>
    </location>
</feature>
<comment type="caution">
    <text evidence="2">The sequence shown here is derived from an EMBL/GenBank/DDBJ whole genome shotgun (WGS) entry which is preliminary data.</text>
</comment>
<name>A0AAV7UQM0_PLEWA</name>
<proteinExistence type="predicted"/>
<keyword evidence="3" id="KW-1185">Reference proteome</keyword>
<accession>A0AAV7UQM0</accession>
<dbReference type="Proteomes" id="UP001066276">
    <property type="component" value="Chromosome 2_2"/>
</dbReference>